<evidence type="ECO:0000313" key="3">
    <source>
        <dbReference type="EMBL" id="KAF7812462.1"/>
    </source>
</evidence>
<reference evidence="3" key="1">
    <citation type="submission" date="2020-09" db="EMBL/GenBank/DDBJ databases">
        <title>Genome-Enabled Discovery of Anthraquinone Biosynthesis in Senna tora.</title>
        <authorList>
            <person name="Kang S.-H."/>
            <person name="Pandey R.P."/>
            <person name="Lee C.-M."/>
            <person name="Sim J.-S."/>
            <person name="Jeong J.-T."/>
            <person name="Choi B.-S."/>
            <person name="Jung M."/>
            <person name="Ginzburg D."/>
            <person name="Zhao K."/>
            <person name="Won S.Y."/>
            <person name="Oh T.-J."/>
            <person name="Yu Y."/>
            <person name="Kim N.-H."/>
            <person name="Lee O.R."/>
            <person name="Lee T.-H."/>
            <person name="Bashyal P."/>
            <person name="Kim T.-S."/>
            <person name="Lee W.-H."/>
            <person name="Kawkins C."/>
            <person name="Kim C.-K."/>
            <person name="Kim J.S."/>
            <person name="Ahn B.O."/>
            <person name="Rhee S.Y."/>
            <person name="Sohng J.K."/>
        </authorList>
    </citation>
    <scope>NUCLEOTIDE SEQUENCE</scope>
    <source>
        <tissue evidence="3">Leaf</tissue>
    </source>
</reference>
<name>A0A834T273_9FABA</name>
<keyword evidence="4" id="KW-1185">Reference proteome</keyword>
<feature type="region of interest" description="Disordered" evidence="1">
    <location>
        <begin position="94"/>
        <end position="136"/>
    </location>
</feature>
<dbReference type="EMBL" id="JAAIUW010000010">
    <property type="protein sequence ID" value="KAF7812462.1"/>
    <property type="molecule type" value="Genomic_DNA"/>
</dbReference>
<dbReference type="AlphaFoldDB" id="A0A834T273"/>
<dbReference type="Pfam" id="PF13976">
    <property type="entry name" value="gag_pre-integrs"/>
    <property type="match status" value="1"/>
</dbReference>
<evidence type="ECO:0000313" key="4">
    <source>
        <dbReference type="Proteomes" id="UP000634136"/>
    </source>
</evidence>
<dbReference type="Proteomes" id="UP000634136">
    <property type="component" value="Unassembled WGS sequence"/>
</dbReference>
<feature type="domain" description="GAG-pre-integrase" evidence="2">
    <location>
        <begin position="44"/>
        <end position="89"/>
    </location>
</feature>
<protein>
    <submittedName>
        <fullName evidence="3">Retrovirus-related Pol polyprotein from transposon TNT 1-94</fullName>
    </submittedName>
</protein>
<comment type="caution">
    <text evidence="3">The sequence shown here is derived from an EMBL/GenBank/DDBJ whole genome shotgun (WGS) entry which is preliminary data.</text>
</comment>
<proteinExistence type="predicted"/>
<dbReference type="InterPro" id="IPR025724">
    <property type="entry name" value="GAG-pre-integrase_dom"/>
</dbReference>
<accession>A0A834T273</accession>
<evidence type="ECO:0000259" key="2">
    <source>
        <dbReference type="Pfam" id="PF13976"/>
    </source>
</evidence>
<evidence type="ECO:0000256" key="1">
    <source>
        <dbReference type="SAM" id="MobiDB-lite"/>
    </source>
</evidence>
<dbReference type="OrthoDB" id="1432733at2759"/>
<gene>
    <name evidence="3" type="ORF">G2W53_033438</name>
</gene>
<organism evidence="3 4">
    <name type="scientific">Senna tora</name>
    <dbReference type="NCBI Taxonomy" id="362788"/>
    <lineage>
        <taxon>Eukaryota</taxon>
        <taxon>Viridiplantae</taxon>
        <taxon>Streptophyta</taxon>
        <taxon>Embryophyta</taxon>
        <taxon>Tracheophyta</taxon>
        <taxon>Spermatophyta</taxon>
        <taxon>Magnoliopsida</taxon>
        <taxon>eudicotyledons</taxon>
        <taxon>Gunneridae</taxon>
        <taxon>Pentapetalae</taxon>
        <taxon>rosids</taxon>
        <taxon>fabids</taxon>
        <taxon>Fabales</taxon>
        <taxon>Fabaceae</taxon>
        <taxon>Caesalpinioideae</taxon>
        <taxon>Cassia clade</taxon>
        <taxon>Senna</taxon>
    </lineage>
</organism>
<sequence length="136" mass="15067">MVHVSGIGSIQLSDTLTLLNVLHVPTLTYLASGKMIGNAEECNGLYLLGSSIFSNFNKVVLSVTSPPDILLWHYRLGHPNFQYMQKLTSYPTLTTDLEKSARRHETHSTPMMQTEPEDPMPSPGESEDLPIALRKG</sequence>